<evidence type="ECO:0000313" key="2">
    <source>
        <dbReference type="EMBL" id="WAR09018.1"/>
    </source>
</evidence>
<dbReference type="Gene3D" id="3.40.710.10">
    <property type="entry name" value="DD-peptidase/beta-lactamase superfamily"/>
    <property type="match status" value="2"/>
</dbReference>
<dbReference type="InterPro" id="IPR012338">
    <property type="entry name" value="Beta-lactam/transpept-like"/>
</dbReference>
<dbReference type="Pfam" id="PF00144">
    <property type="entry name" value="Beta-lactamase"/>
    <property type="match status" value="2"/>
</dbReference>
<keyword evidence="3" id="KW-1185">Reference proteome</keyword>
<dbReference type="PANTHER" id="PTHR46825:SF9">
    <property type="entry name" value="BETA-LACTAMASE-RELATED DOMAIN-CONTAINING PROTEIN"/>
    <property type="match status" value="1"/>
</dbReference>
<evidence type="ECO:0000313" key="3">
    <source>
        <dbReference type="Proteomes" id="UP001164746"/>
    </source>
</evidence>
<feature type="domain" description="Beta-lactamase-related" evidence="1">
    <location>
        <begin position="133"/>
        <end position="313"/>
    </location>
</feature>
<dbReference type="Proteomes" id="UP001164746">
    <property type="component" value="Chromosome 6"/>
</dbReference>
<protein>
    <recommendedName>
        <fullName evidence="1">Beta-lactamase-related domain-containing protein</fullName>
    </recommendedName>
</protein>
<dbReference type="InterPro" id="IPR001466">
    <property type="entry name" value="Beta-lactam-related"/>
</dbReference>
<dbReference type="PANTHER" id="PTHR46825">
    <property type="entry name" value="D-ALANYL-D-ALANINE-CARBOXYPEPTIDASE/ENDOPEPTIDASE AMPH"/>
    <property type="match status" value="1"/>
</dbReference>
<accession>A0ABY7EG88</accession>
<dbReference type="EMBL" id="CP111017">
    <property type="protein sequence ID" value="WAR09018.1"/>
    <property type="molecule type" value="Genomic_DNA"/>
</dbReference>
<organism evidence="2 3">
    <name type="scientific">Mya arenaria</name>
    <name type="common">Soft-shell clam</name>
    <dbReference type="NCBI Taxonomy" id="6604"/>
    <lineage>
        <taxon>Eukaryota</taxon>
        <taxon>Metazoa</taxon>
        <taxon>Spiralia</taxon>
        <taxon>Lophotrochozoa</taxon>
        <taxon>Mollusca</taxon>
        <taxon>Bivalvia</taxon>
        <taxon>Autobranchia</taxon>
        <taxon>Heteroconchia</taxon>
        <taxon>Euheterodonta</taxon>
        <taxon>Imparidentia</taxon>
        <taxon>Neoheterodontei</taxon>
        <taxon>Myida</taxon>
        <taxon>Myoidea</taxon>
        <taxon>Myidae</taxon>
        <taxon>Mya</taxon>
    </lineage>
</organism>
<gene>
    <name evidence="2" type="ORF">MAR_018976</name>
</gene>
<dbReference type="SUPFAM" id="SSF56601">
    <property type="entry name" value="beta-lactamase/transpeptidase-like"/>
    <property type="match status" value="1"/>
</dbReference>
<proteinExistence type="predicted"/>
<sequence length="702" mass="80046">MSSFVLSNPYPKLWDHTYSILTANIEANEPSPEQMHRFDEIICGFLMEQGIPGAALHITDNGKPIYSQGYGVSRCGERVTSSSHFRIASISKVFTAVAVVRWGCCLNSRARDQSTRKSQSNTFYSIRRAGTATLRATMSSGERHAYSNLGYLVLGLIVEQLSGVSYEDYIHHILTPLLVSDVTVQYFNNKEPAIERSILPCQKSSVPQYGSFPMETTGSYGGLVTSTSNLTLLLDSLDFKPGVPEILPRHLVKVMMEKPIFEKGNCWYGCGLDIEDDGESFGHTGAMEGTSATARCDQSGLSWALLLNAWAKDMDLDGLVKFALSTVPSMPFWLGSDIQNHSGVYFVSSEDGREFVTVLIPRLDLLSHVLEMKEKGYVIKHINALSLTDDVKFIIIWLKKQPSSWHFLMDVKVSDFNEQLTQLRQNWSVKALEEKETSTSKRRNSKNIPEQWLELPIQNYVEDLQIKIENYGRLEYLQFYTTDDMPEISAVWKTSTSILNVFQRHDVTLYGFLFELRESMIHNRYVLFVSAYEYEGVVYFSTIWSCSTRTRKRTRQLISAANEPIDIEYDLHVATENPKDQPLRDIIDSESHIKVEPMELEYEIAIENPCEMFGDVNKSEYQIKEEPDDFGYELHVAIVNPDVNLRGDIYKSKNEFIIEKAEVARKPNQREMLGDIIDSTYPIKNESEDFDYKIKDEHPDAN</sequence>
<dbReference type="InterPro" id="IPR050491">
    <property type="entry name" value="AmpC-like"/>
</dbReference>
<name>A0ABY7EG88_MYAAR</name>
<reference evidence="2" key="1">
    <citation type="submission" date="2022-11" db="EMBL/GenBank/DDBJ databases">
        <title>Centuries of genome instability and evolution in soft-shell clam transmissible cancer (bioRxiv).</title>
        <authorList>
            <person name="Hart S.F.M."/>
            <person name="Yonemitsu M.A."/>
            <person name="Giersch R.M."/>
            <person name="Beal B.F."/>
            <person name="Arriagada G."/>
            <person name="Davis B.W."/>
            <person name="Ostrander E.A."/>
            <person name="Goff S.P."/>
            <person name="Metzger M.J."/>
        </authorList>
    </citation>
    <scope>NUCLEOTIDE SEQUENCE</scope>
    <source>
        <strain evidence="2">MELC-2E11</strain>
        <tissue evidence="2">Siphon/mantle</tissue>
    </source>
</reference>
<evidence type="ECO:0000259" key="1">
    <source>
        <dbReference type="Pfam" id="PF00144"/>
    </source>
</evidence>
<feature type="domain" description="Beta-lactamase-related" evidence="1">
    <location>
        <begin position="38"/>
        <end position="100"/>
    </location>
</feature>